<protein>
    <submittedName>
        <fullName evidence="1">Uncharacterized protein</fullName>
    </submittedName>
</protein>
<comment type="caution">
    <text evidence="1">The sequence shown here is derived from an EMBL/GenBank/DDBJ whole genome shotgun (WGS) entry which is preliminary data.</text>
</comment>
<sequence length="127" mass="14310">MSKPIEVFAQECDQMFGRGFTNTEYKLDSGHLYNSIYLFESRGSAQADLDSDIEEELIEPDDYFVVALTLHPDGSLFDGAGFDVITHVAQQLNQTEEQARGHLKAYYQETERKLRHAADASCDGPSR</sequence>
<gene>
    <name evidence="1" type="ORF">JEU22_14655</name>
</gene>
<dbReference type="EMBL" id="JAEHTE010000015">
    <property type="protein sequence ID" value="MBI6885153.1"/>
    <property type="molecule type" value="Genomic_DNA"/>
</dbReference>
<dbReference type="RefSeq" id="WP_198747556.1">
    <property type="nucleotide sequence ID" value="NZ_JAEHTE010000015.1"/>
</dbReference>
<name>A0A8I1EH73_PSEPU</name>
<dbReference type="Proteomes" id="UP000637061">
    <property type="component" value="Unassembled WGS sequence"/>
</dbReference>
<evidence type="ECO:0000313" key="2">
    <source>
        <dbReference type="Proteomes" id="UP000637061"/>
    </source>
</evidence>
<reference evidence="1" key="1">
    <citation type="submission" date="2020-12" db="EMBL/GenBank/DDBJ databases">
        <title>Enhanced detection system for hospital associated transmission using whole genome sequencing surveillance.</title>
        <authorList>
            <person name="Harrison L.H."/>
            <person name="Van Tyne D."/>
            <person name="Marsh J.W."/>
            <person name="Griffith M.P."/>
            <person name="Snyder D.J."/>
            <person name="Cooper V.S."/>
            <person name="Mustapha M."/>
        </authorList>
    </citation>
    <scope>NUCLEOTIDE SEQUENCE</scope>
    <source>
        <strain evidence="1">PSB00042</strain>
    </source>
</reference>
<evidence type="ECO:0000313" key="1">
    <source>
        <dbReference type="EMBL" id="MBI6885153.1"/>
    </source>
</evidence>
<organism evidence="1 2">
    <name type="scientific">Pseudomonas putida</name>
    <name type="common">Arthrobacter siderocapsulatus</name>
    <dbReference type="NCBI Taxonomy" id="303"/>
    <lineage>
        <taxon>Bacteria</taxon>
        <taxon>Pseudomonadati</taxon>
        <taxon>Pseudomonadota</taxon>
        <taxon>Gammaproteobacteria</taxon>
        <taxon>Pseudomonadales</taxon>
        <taxon>Pseudomonadaceae</taxon>
        <taxon>Pseudomonas</taxon>
    </lineage>
</organism>
<dbReference type="AlphaFoldDB" id="A0A8I1EH73"/>
<proteinExistence type="predicted"/>
<accession>A0A8I1EH73</accession>